<proteinExistence type="predicted"/>
<dbReference type="Proteomes" id="UP000278222">
    <property type="component" value="Unassembled WGS sequence"/>
</dbReference>
<evidence type="ECO:0000259" key="1">
    <source>
        <dbReference type="PROSITE" id="PS51186"/>
    </source>
</evidence>
<dbReference type="AlphaFoldDB" id="A0A3N1M264"/>
<dbReference type="RefSeq" id="WP_123688345.1">
    <property type="nucleotide sequence ID" value="NZ_AP019700.1"/>
</dbReference>
<protein>
    <submittedName>
        <fullName evidence="2">Phosphinothricin acetyltransferase</fullName>
    </submittedName>
</protein>
<organism evidence="2 3">
    <name type="scientific">Stella humosa</name>
    <dbReference type="NCBI Taxonomy" id="94"/>
    <lineage>
        <taxon>Bacteria</taxon>
        <taxon>Pseudomonadati</taxon>
        <taxon>Pseudomonadota</taxon>
        <taxon>Alphaproteobacteria</taxon>
        <taxon>Rhodospirillales</taxon>
        <taxon>Stellaceae</taxon>
        <taxon>Stella</taxon>
    </lineage>
</organism>
<sequence>MSDPIIRDAVAGDFPAIASLYAHHVHTGLASFEEVPPSADEMQRRYHHVRARGLPWRVAELHGRVVGYCYASPFNPRSAYRFTVQDSIYVAEDCIGRGVGARLLQPVIDGCTALGYRQMMAVVGDSGNEASLRLHARLGFRTIGQALRVGVKFGRWVDIVYLQRPLGEQTARPPAEDPIGYIAVADQTGP</sequence>
<dbReference type="OrthoDB" id="5459937at2"/>
<dbReference type="Gene3D" id="3.40.630.30">
    <property type="match status" value="1"/>
</dbReference>
<gene>
    <name evidence="2" type="ORF">EDC65_0785</name>
</gene>
<comment type="caution">
    <text evidence="2">The sequence shown here is derived from an EMBL/GenBank/DDBJ whole genome shotgun (WGS) entry which is preliminary data.</text>
</comment>
<dbReference type="InterPro" id="IPR000182">
    <property type="entry name" value="GNAT_dom"/>
</dbReference>
<evidence type="ECO:0000313" key="3">
    <source>
        <dbReference type="Proteomes" id="UP000278222"/>
    </source>
</evidence>
<keyword evidence="2" id="KW-0808">Transferase</keyword>
<dbReference type="PANTHER" id="PTHR43072">
    <property type="entry name" value="N-ACETYLTRANSFERASE"/>
    <property type="match status" value="1"/>
</dbReference>
<dbReference type="PROSITE" id="PS51186">
    <property type="entry name" value="GNAT"/>
    <property type="match status" value="1"/>
</dbReference>
<dbReference type="SUPFAM" id="SSF55729">
    <property type="entry name" value="Acyl-CoA N-acyltransferases (Nat)"/>
    <property type="match status" value="1"/>
</dbReference>
<dbReference type="GO" id="GO:0016747">
    <property type="term" value="F:acyltransferase activity, transferring groups other than amino-acyl groups"/>
    <property type="evidence" value="ECO:0007669"/>
    <property type="project" value="InterPro"/>
</dbReference>
<feature type="domain" description="N-acetyltransferase" evidence="1">
    <location>
        <begin position="4"/>
        <end position="167"/>
    </location>
</feature>
<dbReference type="Pfam" id="PF00583">
    <property type="entry name" value="Acetyltransf_1"/>
    <property type="match status" value="1"/>
</dbReference>
<dbReference type="InterPro" id="IPR016181">
    <property type="entry name" value="Acyl_CoA_acyltransferase"/>
</dbReference>
<dbReference type="EMBL" id="RJKX01000011">
    <property type="protein sequence ID" value="ROQ01604.1"/>
    <property type="molecule type" value="Genomic_DNA"/>
</dbReference>
<dbReference type="CDD" id="cd04301">
    <property type="entry name" value="NAT_SF"/>
    <property type="match status" value="1"/>
</dbReference>
<reference evidence="2 3" key="1">
    <citation type="submission" date="2018-11" db="EMBL/GenBank/DDBJ databases">
        <title>Genomic Encyclopedia of Type Strains, Phase IV (KMG-IV): sequencing the most valuable type-strain genomes for metagenomic binning, comparative biology and taxonomic classification.</title>
        <authorList>
            <person name="Goeker M."/>
        </authorList>
    </citation>
    <scope>NUCLEOTIDE SEQUENCE [LARGE SCALE GENOMIC DNA]</scope>
    <source>
        <strain evidence="2 3">DSM 5900</strain>
    </source>
</reference>
<accession>A0A3N1M264</accession>
<evidence type="ECO:0000313" key="2">
    <source>
        <dbReference type="EMBL" id="ROQ01604.1"/>
    </source>
</evidence>
<dbReference type="PANTHER" id="PTHR43072:SF8">
    <property type="entry name" value="ACYLTRANSFERASE FABY-RELATED"/>
    <property type="match status" value="1"/>
</dbReference>
<name>A0A3N1M264_9PROT</name>
<keyword evidence="3" id="KW-1185">Reference proteome</keyword>